<dbReference type="Proteomes" id="UP000663879">
    <property type="component" value="Unassembled WGS sequence"/>
</dbReference>
<accession>A0A814AAH3</accession>
<comment type="caution">
    <text evidence="1">The sequence shown here is derived from an EMBL/GenBank/DDBJ whole genome shotgun (WGS) entry which is preliminary data.</text>
</comment>
<evidence type="ECO:0000313" key="2">
    <source>
        <dbReference type="Proteomes" id="UP000663879"/>
    </source>
</evidence>
<gene>
    <name evidence="1" type="ORF">OXX778_LOCUS11826</name>
</gene>
<name>A0A814AAH3_9BILA</name>
<dbReference type="EMBL" id="CAJNOC010002053">
    <property type="protein sequence ID" value="CAF0909537.1"/>
    <property type="molecule type" value="Genomic_DNA"/>
</dbReference>
<sequence length="152" mass="17731">MDFVFPISKKDLENICQNSYKDKCNQNTLHLTGDYIKNFENAQRIDTVFLRTNGYCKDCIEKNAKYWFIIKNVDKNVNPSKEEQNLETLEVESGAKSSFVNKRFQITGDDRIKIAEEIILYHNGSASAYILYKKSKNEPVAEVDVYKKLYHN</sequence>
<reference evidence="1" key="1">
    <citation type="submission" date="2021-02" db="EMBL/GenBank/DDBJ databases">
        <authorList>
            <person name="Nowell W R."/>
        </authorList>
    </citation>
    <scope>NUCLEOTIDE SEQUENCE</scope>
    <source>
        <strain evidence="1">Ploen Becks lab</strain>
    </source>
</reference>
<evidence type="ECO:0000313" key="1">
    <source>
        <dbReference type="EMBL" id="CAF0909537.1"/>
    </source>
</evidence>
<organism evidence="1 2">
    <name type="scientific">Brachionus calyciflorus</name>
    <dbReference type="NCBI Taxonomy" id="104777"/>
    <lineage>
        <taxon>Eukaryota</taxon>
        <taxon>Metazoa</taxon>
        <taxon>Spiralia</taxon>
        <taxon>Gnathifera</taxon>
        <taxon>Rotifera</taxon>
        <taxon>Eurotatoria</taxon>
        <taxon>Monogononta</taxon>
        <taxon>Pseudotrocha</taxon>
        <taxon>Ploima</taxon>
        <taxon>Brachionidae</taxon>
        <taxon>Brachionus</taxon>
    </lineage>
</organism>
<keyword evidence="2" id="KW-1185">Reference proteome</keyword>
<protein>
    <submittedName>
        <fullName evidence="1">Uncharacterized protein</fullName>
    </submittedName>
</protein>
<proteinExistence type="predicted"/>
<dbReference type="AlphaFoldDB" id="A0A814AAH3"/>